<feature type="domain" description="Phytase-like" evidence="2">
    <location>
        <begin position="73"/>
        <end position="312"/>
    </location>
</feature>
<gene>
    <name evidence="3" type="ORF">CUN49_02265</name>
</gene>
<accession>A0A2M8PHQ3</accession>
<dbReference type="SUPFAM" id="SSF63829">
    <property type="entry name" value="Calcium-dependent phosphotriesterase"/>
    <property type="match status" value="1"/>
</dbReference>
<dbReference type="Proteomes" id="UP000229681">
    <property type="component" value="Unassembled WGS sequence"/>
</dbReference>
<comment type="caution">
    <text evidence="3">The sequence shown here is derived from an EMBL/GenBank/DDBJ whole genome shotgun (WGS) entry which is preliminary data.</text>
</comment>
<dbReference type="Pfam" id="PF13449">
    <property type="entry name" value="Phytase-like"/>
    <property type="match status" value="1"/>
</dbReference>
<evidence type="ECO:0000256" key="1">
    <source>
        <dbReference type="SAM" id="SignalP"/>
    </source>
</evidence>
<feature type="chain" id="PRO_5030053736" description="Phytase-like domain-containing protein" evidence="1">
    <location>
        <begin position="29"/>
        <end position="393"/>
    </location>
</feature>
<dbReference type="PANTHER" id="PTHR37957">
    <property type="entry name" value="BLR7070 PROTEIN"/>
    <property type="match status" value="1"/>
</dbReference>
<sequence>MRKFGIRSAWLGFWLLSSALLSAGQALAQNGAAQLVGRAVMPANTQVDGQPAGAALAAGALINGVKFPFDSQPVGTISAILPGEYPNTWLLLFNAQLGTSAQSSDYLLRFYTAELAFRRAQGGSGDVLLLNWQHLGDPDRRIERPIVNGETALRYLSGADFAPRAFQRVSGGNFWVAEARTPALMRFDAFGKLLEPPVPLGGGALQGMSIYPDGAALIIAQRSTTDRQLVVFRTYDLTTRTFADLPTTYRLESPEHVLGGFAMINDQEAFVIEADQRENRAAAFKRVFLINLTNGSKTQVADLLNLADPNGISTSDVFAPPPDAFGLGDPFRFPFAEITALYPLDEQTLLIANNNRLPYGLGRSSVEADATEFIAIRLAQPFALDSAFQRPIR</sequence>
<dbReference type="PANTHER" id="PTHR37957:SF1">
    <property type="entry name" value="PHYTASE-LIKE DOMAIN-CONTAINING PROTEIN"/>
    <property type="match status" value="1"/>
</dbReference>
<evidence type="ECO:0000313" key="4">
    <source>
        <dbReference type="Proteomes" id="UP000229681"/>
    </source>
</evidence>
<dbReference type="EMBL" id="PGTM01000016">
    <property type="protein sequence ID" value="PJF37080.1"/>
    <property type="molecule type" value="Genomic_DNA"/>
</dbReference>
<keyword evidence="1" id="KW-0732">Signal</keyword>
<evidence type="ECO:0000313" key="3">
    <source>
        <dbReference type="EMBL" id="PJF37080.1"/>
    </source>
</evidence>
<organism evidence="3 4">
    <name type="scientific">Candidatus Thermofonsia Clade 1 bacterium</name>
    <dbReference type="NCBI Taxonomy" id="2364210"/>
    <lineage>
        <taxon>Bacteria</taxon>
        <taxon>Bacillati</taxon>
        <taxon>Chloroflexota</taxon>
        <taxon>Candidatus Thermofontia</taxon>
        <taxon>Candidatus Thermofonsia Clade 1</taxon>
    </lineage>
</organism>
<evidence type="ECO:0000259" key="2">
    <source>
        <dbReference type="Pfam" id="PF13449"/>
    </source>
</evidence>
<feature type="signal peptide" evidence="1">
    <location>
        <begin position="1"/>
        <end position="28"/>
    </location>
</feature>
<proteinExistence type="predicted"/>
<dbReference type="InterPro" id="IPR027372">
    <property type="entry name" value="Phytase-like_dom"/>
</dbReference>
<name>A0A2M8PHQ3_9CHLR</name>
<reference evidence="3 4" key="1">
    <citation type="submission" date="2017-11" db="EMBL/GenBank/DDBJ databases">
        <title>Evolution of Phototrophy in the Chloroflexi Phylum Driven by Horizontal Gene Transfer.</title>
        <authorList>
            <person name="Ward L.M."/>
            <person name="Hemp J."/>
            <person name="Shih P.M."/>
            <person name="Mcglynn S.E."/>
            <person name="Fischer W."/>
        </authorList>
    </citation>
    <scope>NUCLEOTIDE SEQUENCE [LARGE SCALE GENOMIC DNA]</scope>
    <source>
        <strain evidence="3">JP3_13</strain>
    </source>
</reference>
<dbReference type="AlphaFoldDB" id="A0A2M8PHQ3"/>
<protein>
    <recommendedName>
        <fullName evidence="2">Phytase-like domain-containing protein</fullName>
    </recommendedName>
</protein>